<evidence type="ECO:0000259" key="1">
    <source>
        <dbReference type="PROSITE" id="PS51831"/>
    </source>
</evidence>
<feature type="domain" description="HD" evidence="1">
    <location>
        <begin position="13"/>
        <end position="120"/>
    </location>
</feature>
<dbReference type="PANTHER" id="PTHR38659">
    <property type="entry name" value="METAL-DEPENDENT PHOSPHOHYDROLASE"/>
    <property type="match status" value="1"/>
</dbReference>
<name>A0ABD4TIT2_9EURY</name>
<evidence type="ECO:0000313" key="3">
    <source>
        <dbReference type="Proteomes" id="UP001524383"/>
    </source>
</evidence>
<comment type="caution">
    <text evidence="2">The sequence shown here is derived from an EMBL/GenBank/DDBJ whole genome shotgun (WGS) entry which is preliminary data.</text>
</comment>
<dbReference type="InterPro" id="IPR006674">
    <property type="entry name" value="HD_domain"/>
</dbReference>
<accession>A0ABD4TIT2</accession>
<dbReference type="NCBIfam" id="TIGR00277">
    <property type="entry name" value="HDIG"/>
    <property type="match status" value="1"/>
</dbReference>
<protein>
    <submittedName>
        <fullName evidence="2">HD domain-containing protein</fullName>
    </submittedName>
</protein>
<dbReference type="EMBL" id="VOTZ01000002">
    <property type="protein sequence ID" value="MCQ1537704.1"/>
    <property type="molecule type" value="Genomic_DNA"/>
</dbReference>
<evidence type="ECO:0000313" key="2">
    <source>
        <dbReference type="EMBL" id="MCQ1537704.1"/>
    </source>
</evidence>
<dbReference type="SUPFAM" id="SSF109604">
    <property type="entry name" value="HD-domain/PDEase-like"/>
    <property type="match status" value="1"/>
</dbReference>
<dbReference type="PROSITE" id="PS51831">
    <property type="entry name" value="HD"/>
    <property type="match status" value="1"/>
</dbReference>
<dbReference type="CDD" id="cd00077">
    <property type="entry name" value="HDc"/>
    <property type="match status" value="1"/>
</dbReference>
<dbReference type="Gene3D" id="1.10.3210.10">
    <property type="entry name" value="Hypothetical protein af1432"/>
    <property type="match status" value="1"/>
</dbReference>
<dbReference type="SMART" id="SM00471">
    <property type="entry name" value="HDc"/>
    <property type="match status" value="1"/>
</dbReference>
<dbReference type="Pfam" id="PF01966">
    <property type="entry name" value="HD"/>
    <property type="match status" value="1"/>
</dbReference>
<dbReference type="PANTHER" id="PTHR38659:SF2">
    <property type="entry name" value="HDIG DOMAIN PROTEIN"/>
    <property type="match status" value="1"/>
</dbReference>
<keyword evidence="3" id="KW-1185">Reference proteome</keyword>
<reference evidence="2 3" key="1">
    <citation type="submission" date="2019-08" db="EMBL/GenBank/DDBJ databases">
        <authorList>
            <person name="Chen S.-C."/>
            <person name="Lai M.-C."/>
            <person name="You Y.-T."/>
        </authorList>
    </citation>
    <scope>NUCLEOTIDE SEQUENCE [LARGE SCALE GENOMIC DNA]</scope>
    <source>
        <strain evidence="2 3">P2F9704a</strain>
    </source>
</reference>
<gene>
    <name evidence="2" type="ORF">FTO68_01690</name>
</gene>
<dbReference type="InterPro" id="IPR003607">
    <property type="entry name" value="HD/PDEase_dom"/>
</dbReference>
<proteinExistence type="predicted"/>
<dbReference type="InterPro" id="IPR006675">
    <property type="entry name" value="HDIG_dom"/>
</dbReference>
<dbReference type="AlphaFoldDB" id="A0ABD4TIT2"/>
<dbReference type="Proteomes" id="UP001524383">
    <property type="component" value="Unassembled WGS sequence"/>
</dbReference>
<organism evidence="2 3">
    <name type="scientific">Methanocalculus taiwanensis</name>
    <dbReference type="NCBI Taxonomy" id="106207"/>
    <lineage>
        <taxon>Archaea</taxon>
        <taxon>Methanobacteriati</taxon>
        <taxon>Methanobacteriota</taxon>
        <taxon>Stenosarchaea group</taxon>
        <taxon>Methanomicrobia</taxon>
        <taxon>Methanomicrobiales</taxon>
        <taxon>Methanocalculaceae</taxon>
        <taxon>Methanocalculus</taxon>
    </lineage>
</organism>
<sequence>MEHLIGAGCSEKVIAHARAVAWVATEYTDDEVVDRSLIICGALLHDIGRSESHSLDHAIIGGDICRERGLPEEIARIVERHLGAGQTAEEYLQLGLLPRDCMPVTLPEKIVAHADNLVKGNGEIHIEERMIKILDLPKNKRRRTYRLALEMELFRR</sequence>